<dbReference type="SUPFAM" id="SSF52096">
    <property type="entry name" value="ClpP/crotonase"/>
    <property type="match status" value="1"/>
</dbReference>
<proteinExistence type="predicted"/>
<gene>
    <name evidence="2" type="ORF">FHS59_004650</name>
</gene>
<evidence type="ECO:0000259" key="1">
    <source>
        <dbReference type="Pfam" id="PF03572"/>
    </source>
</evidence>
<dbReference type="Gene3D" id="3.90.226.10">
    <property type="entry name" value="2-enoyl-CoA Hydratase, Chain A, domain 1"/>
    <property type="match status" value="1"/>
</dbReference>
<name>A0A841MY70_9BACT</name>
<dbReference type="GO" id="GO:0008236">
    <property type="term" value="F:serine-type peptidase activity"/>
    <property type="evidence" value="ECO:0007669"/>
    <property type="project" value="InterPro"/>
</dbReference>
<keyword evidence="2" id="KW-0645">Protease</keyword>
<dbReference type="InterPro" id="IPR029045">
    <property type="entry name" value="ClpP/crotonase-like_dom_sf"/>
</dbReference>
<dbReference type="EMBL" id="JACIJO010000007">
    <property type="protein sequence ID" value="MBB6328986.1"/>
    <property type="molecule type" value="Genomic_DNA"/>
</dbReference>
<dbReference type="GO" id="GO:0006508">
    <property type="term" value="P:proteolysis"/>
    <property type="evidence" value="ECO:0007669"/>
    <property type="project" value="UniProtKB-KW"/>
</dbReference>
<reference evidence="2 3" key="1">
    <citation type="submission" date="2020-08" db="EMBL/GenBank/DDBJ databases">
        <title>Genomic Encyclopedia of Type Strains, Phase IV (KMG-IV): sequencing the most valuable type-strain genomes for metagenomic binning, comparative biology and taxonomic classification.</title>
        <authorList>
            <person name="Goeker M."/>
        </authorList>
    </citation>
    <scope>NUCLEOTIDE SEQUENCE [LARGE SCALE GENOMIC DNA]</scope>
    <source>
        <strain evidence="2 3">DSM 102044</strain>
    </source>
</reference>
<comment type="caution">
    <text evidence="2">The sequence shown here is derived from an EMBL/GenBank/DDBJ whole genome shotgun (WGS) entry which is preliminary data.</text>
</comment>
<feature type="domain" description="Tail specific protease" evidence="1">
    <location>
        <begin position="46"/>
        <end position="272"/>
    </location>
</feature>
<evidence type="ECO:0000313" key="2">
    <source>
        <dbReference type="EMBL" id="MBB6328986.1"/>
    </source>
</evidence>
<dbReference type="Proteomes" id="UP000588604">
    <property type="component" value="Unassembled WGS sequence"/>
</dbReference>
<protein>
    <submittedName>
        <fullName evidence="2">C-terminal processing protease CtpA/Prc</fullName>
    </submittedName>
</protein>
<dbReference type="RefSeq" id="WP_221444570.1">
    <property type="nucleotide sequence ID" value="NZ_JACIJO010000007.1"/>
</dbReference>
<dbReference type="Pfam" id="PF03572">
    <property type="entry name" value="Peptidase_S41"/>
    <property type="match status" value="1"/>
</dbReference>
<sequence length="301" mass="34652">MTLQSVSYTEYYGHFRNRYSKPFDQVYYEDLEDEKKYNYEQVNSSTGLLTVYTFSMGNESTQEHKTYLAFLDSVFSAVKTYGIKNMIVDIRQNGGGTDPNDLVTYSYFAPRRFQENKQAWISFEKIPYLSYLDSGIPGFLRPFLMGGYNTMFQEDFYIKQNNHFYQGPLSDDHLVREPNKNVFEGNVYLLISPAVASAGSLFAAMAAGNANTTVIGEETMGGYYGHNGHTSLAYILPKSKIETSFSVVNLEQDVPEKSNQFYNRGIIPDYEVSQTYEDYLYHRDTQMEFALELIRNNSEEK</sequence>
<accession>A0A841MY70</accession>
<keyword evidence="3" id="KW-1185">Reference proteome</keyword>
<evidence type="ECO:0000313" key="3">
    <source>
        <dbReference type="Proteomes" id="UP000588604"/>
    </source>
</evidence>
<dbReference type="InterPro" id="IPR005151">
    <property type="entry name" value="Tail-specific_protease"/>
</dbReference>
<organism evidence="2 3">
    <name type="scientific">Algoriphagus iocasae</name>
    <dbReference type="NCBI Taxonomy" id="1836499"/>
    <lineage>
        <taxon>Bacteria</taxon>
        <taxon>Pseudomonadati</taxon>
        <taxon>Bacteroidota</taxon>
        <taxon>Cytophagia</taxon>
        <taxon>Cytophagales</taxon>
        <taxon>Cyclobacteriaceae</taxon>
        <taxon>Algoriphagus</taxon>
    </lineage>
</organism>
<keyword evidence="2" id="KW-0378">Hydrolase</keyword>
<dbReference type="AlphaFoldDB" id="A0A841MY70"/>